<dbReference type="SUPFAM" id="SSF51679">
    <property type="entry name" value="Bacterial luciferase-like"/>
    <property type="match status" value="1"/>
</dbReference>
<name>A0ABN2LRD5_9MICO</name>
<dbReference type="Proteomes" id="UP001500002">
    <property type="component" value="Unassembled WGS sequence"/>
</dbReference>
<evidence type="ECO:0000256" key="1">
    <source>
        <dbReference type="ARBA" id="ARBA00023002"/>
    </source>
</evidence>
<accession>A0ABN2LRD5</accession>
<dbReference type="InterPro" id="IPR011251">
    <property type="entry name" value="Luciferase-like_dom"/>
</dbReference>
<proteinExistence type="predicted"/>
<dbReference type="PANTHER" id="PTHR43244:SF1">
    <property type="entry name" value="5,10-METHYLENETETRAHYDROMETHANOPTERIN REDUCTASE"/>
    <property type="match status" value="1"/>
</dbReference>
<gene>
    <name evidence="3" type="ORF">GCM10009749_01160</name>
</gene>
<organism evidence="3 4">
    <name type="scientific">Agromyces neolithicus</name>
    <dbReference type="NCBI Taxonomy" id="269420"/>
    <lineage>
        <taxon>Bacteria</taxon>
        <taxon>Bacillati</taxon>
        <taxon>Actinomycetota</taxon>
        <taxon>Actinomycetes</taxon>
        <taxon>Micrococcales</taxon>
        <taxon>Microbacteriaceae</taxon>
        <taxon>Agromyces</taxon>
    </lineage>
</organism>
<comment type="caution">
    <text evidence="3">The sequence shown here is derived from an EMBL/GenBank/DDBJ whole genome shotgun (WGS) entry which is preliminary data.</text>
</comment>
<keyword evidence="1" id="KW-0560">Oxidoreductase</keyword>
<evidence type="ECO:0000313" key="3">
    <source>
        <dbReference type="EMBL" id="GAA1797404.1"/>
    </source>
</evidence>
<dbReference type="Gene3D" id="3.20.20.30">
    <property type="entry name" value="Luciferase-like domain"/>
    <property type="match status" value="2"/>
</dbReference>
<evidence type="ECO:0000313" key="4">
    <source>
        <dbReference type="Proteomes" id="UP001500002"/>
    </source>
</evidence>
<evidence type="ECO:0000259" key="2">
    <source>
        <dbReference type="Pfam" id="PF00296"/>
    </source>
</evidence>
<keyword evidence="4" id="KW-1185">Reference proteome</keyword>
<feature type="domain" description="Luciferase-like" evidence="2">
    <location>
        <begin position="1"/>
        <end position="113"/>
    </location>
</feature>
<sequence>MRFGSSAVTRAERRVSVNTAVSIGLVGTTPLEVVRALAPRVERLGFTTLWINDIPGGDSLAGLRAAAEVTSTLGLASGVIPLDRRPADSLDLANLPTERLTLGIGSGKVAVRPVEFVRTGLATLRELTDAPIVVGALGPRMRRLAAEEADGVLLNWLTPGAGSLTAGELRRDAGGRADPNRVRATLYVRTITDESARPALDRESTRYESVPAYAANFERLGFGAREATITDAARLAEYVDADLDEIVLRAMTPSNSLAELAAFVETAAAWRDR</sequence>
<feature type="domain" description="Luciferase-like" evidence="2">
    <location>
        <begin position="130"/>
        <end position="235"/>
    </location>
</feature>
<dbReference type="EMBL" id="BAAANJ010000001">
    <property type="protein sequence ID" value="GAA1797404.1"/>
    <property type="molecule type" value="Genomic_DNA"/>
</dbReference>
<dbReference type="InterPro" id="IPR050564">
    <property type="entry name" value="F420-G6PD/mer"/>
</dbReference>
<dbReference type="PANTHER" id="PTHR43244">
    <property type="match status" value="1"/>
</dbReference>
<reference evidence="3 4" key="1">
    <citation type="journal article" date="2019" name="Int. J. Syst. Evol. Microbiol.">
        <title>The Global Catalogue of Microorganisms (GCM) 10K type strain sequencing project: providing services to taxonomists for standard genome sequencing and annotation.</title>
        <authorList>
            <consortium name="The Broad Institute Genomics Platform"/>
            <consortium name="The Broad Institute Genome Sequencing Center for Infectious Disease"/>
            <person name="Wu L."/>
            <person name="Ma J."/>
        </authorList>
    </citation>
    <scope>NUCLEOTIDE SEQUENCE [LARGE SCALE GENOMIC DNA]</scope>
    <source>
        <strain evidence="3 4">JCM 14322</strain>
    </source>
</reference>
<dbReference type="Pfam" id="PF00296">
    <property type="entry name" value="Bac_luciferase"/>
    <property type="match status" value="2"/>
</dbReference>
<dbReference type="InterPro" id="IPR036661">
    <property type="entry name" value="Luciferase-like_sf"/>
</dbReference>
<protein>
    <submittedName>
        <fullName evidence="3">TIGR03620 family F420-dependent LLM class oxidoreductase</fullName>
    </submittedName>
</protein>